<reference evidence="3" key="2">
    <citation type="submission" date="2023-04" db="EMBL/GenBank/DDBJ databases">
        <authorList>
            <person name="Bruccoleri R.E."/>
            <person name="Oakeley E.J."/>
            <person name="Faust A.-M."/>
            <person name="Dessus-Babus S."/>
            <person name="Altorfer M."/>
            <person name="Burckhardt D."/>
            <person name="Oertli M."/>
            <person name="Naumann U."/>
            <person name="Petersen F."/>
            <person name="Wong J."/>
        </authorList>
    </citation>
    <scope>NUCLEOTIDE SEQUENCE</scope>
    <source>
        <strain evidence="3">GSM-AAB239-AS_SAM_17_03QT</strain>
        <tissue evidence="3">Leaf</tissue>
    </source>
</reference>
<feature type="transmembrane region" description="Helical" evidence="2">
    <location>
        <begin position="387"/>
        <end position="408"/>
    </location>
</feature>
<evidence type="ECO:0000256" key="1">
    <source>
        <dbReference type="SAM" id="MobiDB-lite"/>
    </source>
</evidence>
<sequence length="521" mass="57569">MMSFKPLLPKNSISNNSSTYGSPLTPMEYMSFLEGQNMLPEAEFIKHSQNLDRWKYFGRNMFWLAAIGGGLMVVHIALLFTLKLRRKKGEEEEKEYGALLFPKFEIFLLCLALPCICQASAAIIIGKTAACIAVGIVLLGLVLSLLLSLLMFLSVGITLGKLLQYKEVHQEGEESHWYQELVRVTLGPGKRGQWTWNNQPSSPNLTRFGPLFEDLRGPPKYMLSQFVGGSITRDQIIASDDENEDTEAPFIQKLFGIMRIYYTFLEIGKRTSLGILAGVYSSNDQPSRLPTLVVLSVTAFQLFFVMLKKPFIKKRVQLVEIISVASELLVFVSSLVLLEGGFSESGERRVGFLMLAAFVVGLSAQLINEWYSLYLQVVRMSPGEAEFFPGLKTAATGILLLLLPSGLVKDLDRGNRDQGAGSETRDKPWMRQLRELAKESFSKEAGDTTPPPQVKDPSTSRSAFWGAGGSEPSSSRSGGLWGGKRSGGSSVTSSTDFKAKSDVKAKSRGLYKDLEAIFSSK</sequence>
<evidence type="ECO:0000313" key="4">
    <source>
        <dbReference type="Proteomes" id="UP001140949"/>
    </source>
</evidence>
<feature type="transmembrane region" description="Helical" evidence="2">
    <location>
        <begin position="350"/>
        <end position="367"/>
    </location>
</feature>
<feature type="transmembrane region" description="Helical" evidence="2">
    <location>
        <begin position="61"/>
        <end position="84"/>
    </location>
</feature>
<evidence type="ECO:0000313" key="3">
    <source>
        <dbReference type="EMBL" id="KAJ6826224.1"/>
    </source>
</evidence>
<dbReference type="EMBL" id="JANAVB010021000">
    <property type="protein sequence ID" value="KAJ6826224.1"/>
    <property type="molecule type" value="Genomic_DNA"/>
</dbReference>
<keyword evidence="2" id="KW-0472">Membrane</keyword>
<gene>
    <name evidence="3" type="ORF">M6B38_372415</name>
</gene>
<keyword evidence="2" id="KW-1133">Transmembrane helix</keyword>
<dbReference type="PANTHER" id="PTHR34677:SF1">
    <property type="entry name" value="TRANSMEMBRANE PROTEIN"/>
    <property type="match status" value="1"/>
</dbReference>
<feature type="transmembrane region" description="Helical" evidence="2">
    <location>
        <begin position="104"/>
        <end position="126"/>
    </location>
</feature>
<feature type="transmembrane region" description="Helical" evidence="2">
    <location>
        <begin position="319"/>
        <end position="338"/>
    </location>
</feature>
<accession>A0AAX6GBY6</accession>
<feature type="transmembrane region" description="Helical" evidence="2">
    <location>
        <begin position="132"/>
        <end position="159"/>
    </location>
</feature>
<keyword evidence="4" id="KW-1185">Reference proteome</keyword>
<feature type="region of interest" description="Disordered" evidence="1">
    <location>
        <begin position="440"/>
        <end position="505"/>
    </location>
</feature>
<comment type="caution">
    <text evidence="3">The sequence shown here is derived from an EMBL/GenBank/DDBJ whole genome shotgun (WGS) entry which is preliminary data.</text>
</comment>
<organism evidence="3 4">
    <name type="scientific">Iris pallida</name>
    <name type="common">Sweet iris</name>
    <dbReference type="NCBI Taxonomy" id="29817"/>
    <lineage>
        <taxon>Eukaryota</taxon>
        <taxon>Viridiplantae</taxon>
        <taxon>Streptophyta</taxon>
        <taxon>Embryophyta</taxon>
        <taxon>Tracheophyta</taxon>
        <taxon>Spermatophyta</taxon>
        <taxon>Magnoliopsida</taxon>
        <taxon>Liliopsida</taxon>
        <taxon>Asparagales</taxon>
        <taxon>Iridaceae</taxon>
        <taxon>Iridoideae</taxon>
        <taxon>Irideae</taxon>
        <taxon>Iris</taxon>
    </lineage>
</organism>
<dbReference type="Proteomes" id="UP001140949">
    <property type="component" value="Unassembled WGS sequence"/>
</dbReference>
<dbReference type="PANTHER" id="PTHR34677">
    <property type="match status" value="1"/>
</dbReference>
<protein>
    <submittedName>
        <fullName evidence="3">Uncharacterized protein</fullName>
    </submittedName>
</protein>
<proteinExistence type="predicted"/>
<dbReference type="AlphaFoldDB" id="A0AAX6GBY6"/>
<name>A0AAX6GBY6_IRIPA</name>
<evidence type="ECO:0000256" key="2">
    <source>
        <dbReference type="SAM" id="Phobius"/>
    </source>
</evidence>
<keyword evidence="2" id="KW-0812">Transmembrane</keyword>
<reference evidence="3" key="1">
    <citation type="journal article" date="2023" name="GigaByte">
        <title>Genome assembly of the bearded iris, Iris pallida Lam.</title>
        <authorList>
            <person name="Bruccoleri R.E."/>
            <person name="Oakeley E.J."/>
            <person name="Faust A.M.E."/>
            <person name="Altorfer M."/>
            <person name="Dessus-Babus S."/>
            <person name="Burckhardt D."/>
            <person name="Oertli M."/>
            <person name="Naumann U."/>
            <person name="Petersen F."/>
            <person name="Wong J."/>
        </authorList>
    </citation>
    <scope>NUCLEOTIDE SEQUENCE</scope>
    <source>
        <strain evidence="3">GSM-AAB239-AS_SAM_17_03QT</strain>
    </source>
</reference>